<gene>
    <name evidence="1" type="ordered locus">Ftrac_0595</name>
</gene>
<accession>E4TQN6</accession>
<dbReference type="eggNOG" id="COG2755">
    <property type="taxonomic scope" value="Bacteria"/>
</dbReference>
<proteinExistence type="predicted"/>
<dbReference type="AlphaFoldDB" id="E4TQN6"/>
<evidence type="ECO:0000313" key="1">
    <source>
        <dbReference type="EMBL" id="ADR20597.1"/>
    </source>
</evidence>
<protein>
    <recommendedName>
        <fullName evidence="3">DUF1574 domain-containing protein</fullName>
    </recommendedName>
</protein>
<dbReference type="HOGENOM" id="CLU_075575_1_0_10"/>
<dbReference type="STRING" id="643867.Ftrac_0595"/>
<evidence type="ECO:0008006" key="3">
    <source>
        <dbReference type="Google" id="ProtNLM"/>
    </source>
</evidence>
<dbReference type="Proteomes" id="UP000008720">
    <property type="component" value="Chromosome"/>
</dbReference>
<sequence>MQKFLLKFSYFSIPLLSAYLLIEYANRNIPNEYLTKIENFERSVNDIEVLVFGSSHALRGINPDYFTDYYSFNMGMVGQPMQIDFEIFDKYKKQLNNLKVLIISISHFTLSTNISEGRIAKRVPYYQHFYKLDLLSHYNLNRYTVLPSVGFKKATVNCIKFCVLGKKRKIETNRYGYMGEGGLLVKDSLSFLTAANEAALLHKDDNSYDIKNNLILLNRIIAWTSARNIKVFLIETPKTNEFQDIRDIKKTDLIDSTLFLLDSVNPNVTYQDYTELFKYKKYFRNPDHLNDFGAKEFTLVLNSKINELFKE</sequence>
<evidence type="ECO:0000313" key="2">
    <source>
        <dbReference type="Proteomes" id="UP000008720"/>
    </source>
</evidence>
<reference evidence="1 2" key="1">
    <citation type="journal article" date="2011" name="Stand. Genomic Sci.">
        <title>Complete genome sequence of Marivirga tractuosa type strain (H-43).</title>
        <authorList>
            <person name="Pagani I."/>
            <person name="Chertkov O."/>
            <person name="Lapidus A."/>
            <person name="Lucas S."/>
            <person name="Del Rio T.G."/>
            <person name="Tice H."/>
            <person name="Copeland A."/>
            <person name="Cheng J.F."/>
            <person name="Nolan M."/>
            <person name="Saunders E."/>
            <person name="Pitluck S."/>
            <person name="Held B."/>
            <person name="Goodwin L."/>
            <person name="Liolios K."/>
            <person name="Ovchinikova G."/>
            <person name="Ivanova N."/>
            <person name="Mavromatis K."/>
            <person name="Pati A."/>
            <person name="Chen A."/>
            <person name="Palaniappan K."/>
            <person name="Land M."/>
            <person name="Hauser L."/>
            <person name="Jeffries C.D."/>
            <person name="Detter J.C."/>
            <person name="Han C."/>
            <person name="Tapia R."/>
            <person name="Ngatchou-Djao O.D."/>
            <person name="Rohde M."/>
            <person name="Goker M."/>
            <person name="Spring S."/>
            <person name="Sikorski J."/>
            <person name="Woyke T."/>
            <person name="Bristow J."/>
            <person name="Eisen J.A."/>
            <person name="Markowitz V."/>
            <person name="Hugenholtz P."/>
            <person name="Klenk H.P."/>
            <person name="Kyrpides N.C."/>
        </authorList>
    </citation>
    <scope>NUCLEOTIDE SEQUENCE [LARGE SCALE GENOMIC DNA]</scope>
    <source>
        <strain evidence="2">ATCC 23168 / DSM 4126 / NBRC 15989 / NCIMB 1408 / VKM B-1430 / H-43</strain>
    </source>
</reference>
<dbReference type="RefSeq" id="WP_013452748.1">
    <property type="nucleotide sequence ID" value="NC_014759.1"/>
</dbReference>
<dbReference type="KEGG" id="mtt:Ftrac_0595"/>
<dbReference type="OrthoDB" id="9761723at2"/>
<keyword evidence="2" id="KW-1185">Reference proteome</keyword>
<organism evidence="1 2">
    <name type="scientific">Marivirga tractuosa (strain ATCC 23168 / DSM 4126 / NBRC 15989 / NCIMB 1408 / VKM B-1430 / H-43)</name>
    <name type="common">Microscilla tractuosa</name>
    <name type="synonym">Flexibacter tractuosus</name>
    <dbReference type="NCBI Taxonomy" id="643867"/>
    <lineage>
        <taxon>Bacteria</taxon>
        <taxon>Pseudomonadati</taxon>
        <taxon>Bacteroidota</taxon>
        <taxon>Cytophagia</taxon>
        <taxon>Cytophagales</taxon>
        <taxon>Marivirgaceae</taxon>
        <taxon>Marivirga</taxon>
    </lineage>
</organism>
<name>E4TQN6_MARTH</name>
<dbReference type="EMBL" id="CP002349">
    <property type="protein sequence ID" value="ADR20597.1"/>
    <property type="molecule type" value="Genomic_DNA"/>
</dbReference>